<dbReference type="GO" id="GO:0005886">
    <property type="term" value="C:plasma membrane"/>
    <property type="evidence" value="ECO:0007669"/>
    <property type="project" value="TreeGrafter"/>
</dbReference>
<reference evidence="8 9" key="1">
    <citation type="submission" date="2013-08" db="EMBL/GenBank/DDBJ databases">
        <title>The genome sequence of Skermanella stibiiresistens.</title>
        <authorList>
            <person name="Zhu W."/>
            <person name="Wang G."/>
        </authorList>
    </citation>
    <scope>NUCLEOTIDE SEQUENCE [LARGE SCALE GENOMIC DNA]</scope>
    <source>
        <strain evidence="8 9">SB22</strain>
    </source>
</reference>
<dbReference type="PANTHER" id="PTHR30158">
    <property type="entry name" value="ACRA/E-RELATED COMPONENT OF DRUG EFFLUX TRANSPORTER"/>
    <property type="match status" value="1"/>
</dbReference>
<dbReference type="AlphaFoldDB" id="W9GTX8"/>
<evidence type="ECO:0000256" key="3">
    <source>
        <dbReference type="SAM" id="SignalP"/>
    </source>
</evidence>
<dbReference type="SUPFAM" id="SSF111369">
    <property type="entry name" value="HlyD-like secretion proteins"/>
    <property type="match status" value="1"/>
</dbReference>
<dbReference type="InterPro" id="IPR058626">
    <property type="entry name" value="MdtA-like_b-barrel"/>
</dbReference>
<dbReference type="Pfam" id="PF25876">
    <property type="entry name" value="HH_MFP_RND"/>
    <property type="match status" value="1"/>
</dbReference>
<sequence length="400" mass="42152">MMNFWPVRNSSVAAAMFVLAAGCGGADALAQQGGPAKPPAEVGVVTLRPQSVEVTTELPGRTTAARLAEVRPQVNGIILKRLFVEGAEVKAGQQLYQIDPAPYQAALDTAKAELARADATANSARTRAARYRDLVKSRAVSQQDYDDIAATLLESEAQVASAKASIRTAQINLDYTKVSSPIRGRIGRSTVTEGALVTANQTQTLATVTQLDPIFVDVTQSSAEMFKLRRAVNHGAIQSVEGKAPVTLFIGGSEDAPYGQQGELQFSEVSVDESTGSVRLRAVFPNPNQELLPGLFVRAKVNWGNAEGVFMIPQPAVVRRPDGSAFVWAVGQDGKASQKTVKTERAIGDKWLVTEGVADGDRVVVEGIQKVAPGAPVTAVALDAEKPGAVAQADGAPKAQ</sequence>
<evidence type="ECO:0000256" key="2">
    <source>
        <dbReference type="ARBA" id="ARBA00009477"/>
    </source>
</evidence>
<feature type="signal peptide" evidence="3">
    <location>
        <begin position="1"/>
        <end position="20"/>
    </location>
</feature>
<dbReference type="Proteomes" id="UP000019486">
    <property type="component" value="Unassembled WGS sequence"/>
</dbReference>
<feature type="domain" description="Multidrug resistance protein MdtA-like barrel-sandwich hybrid" evidence="5">
    <location>
        <begin position="66"/>
        <end position="209"/>
    </location>
</feature>
<dbReference type="InterPro" id="IPR058625">
    <property type="entry name" value="MdtA-like_BSH"/>
</dbReference>
<dbReference type="GO" id="GO:0022857">
    <property type="term" value="F:transmembrane transporter activity"/>
    <property type="evidence" value="ECO:0007669"/>
    <property type="project" value="InterPro"/>
</dbReference>
<dbReference type="EMBL" id="AVFL01000027">
    <property type="protein sequence ID" value="EWY37355.1"/>
    <property type="molecule type" value="Genomic_DNA"/>
</dbReference>
<dbReference type="InterPro" id="IPR006143">
    <property type="entry name" value="RND_pump_MFP"/>
</dbReference>
<feature type="domain" description="Multidrug resistance protein MdtA-like alpha-helical hairpin" evidence="4">
    <location>
        <begin position="107"/>
        <end position="176"/>
    </location>
</feature>
<dbReference type="Pfam" id="PF25967">
    <property type="entry name" value="RND-MFP_C"/>
    <property type="match status" value="1"/>
</dbReference>
<dbReference type="STRING" id="1385369.N825_11785"/>
<dbReference type="FunFam" id="2.40.420.20:FF:000001">
    <property type="entry name" value="Efflux RND transporter periplasmic adaptor subunit"/>
    <property type="match status" value="1"/>
</dbReference>
<feature type="chain" id="PRO_5004920588" evidence="3">
    <location>
        <begin position="21"/>
        <end position="400"/>
    </location>
</feature>
<keyword evidence="3" id="KW-0732">Signal</keyword>
<keyword evidence="9" id="KW-1185">Reference proteome</keyword>
<feature type="domain" description="Multidrug resistance protein MdtA-like C-terminal permuted SH3" evidence="7">
    <location>
        <begin position="310"/>
        <end position="370"/>
    </location>
</feature>
<dbReference type="InterPro" id="IPR058624">
    <property type="entry name" value="MdtA-like_HH"/>
</dbReference>
<dbReference type="Pfam" id="PF25917">
    <property type="entry name" value="BSH_RND"/>
    <property type="match status" value="1"/>
</dbReference>
<dbReference type="Gene3D" id="1.10.287.470">
    <property type="entry name" value="Helix hairpin bin"/>
    <property type="match status" value="1"/>
</dbReference>
<comment type="caution">
    <text evidence="8">The sequence shown here is derived from an EMBL/GenBank/DDBJ whole genome shotgun (WGS) entry which is preliminary data.</text>
</comment>
<accession>W9GTX8</accession>
<comment type="subcellular location">
    <subcellularLocation>
        <location evidence="1">Cell envelope</location>
    </subcellularLocation>
</comment>
<dbReference type="Gene3D" id="2.40.50.100">
    <property type="match status" value="1"/>
</dbReference>
<evidence type="ECO:0000259" key="4">
    <source>
        <dbReference type="Pfam" id="PF25876"/>
    </source>
</evidence>
<gene>
    <name evidence="8" type="ORF">N825_11785</name>
</gene>
<dbReference type="Gene3D" id="2.40.420.20">
    <property type="match status" value="1"/>
</dbReference>
<evidence type="ECO:0000256" key="1">
    <source>
        <dbReference type="ARBA" id="ARBA00004196"/>
    </source>
</evidence>
<dbReference type="NCBIfam" id="TIGR01730">
    <property type="entry name" value="RND_mfp"/>
    <property type="match status" value="1"/>
</dbReference>
<dbReference type="GO" id="GO:0030313">
    <property type="term" value="C:cell envelope"/>
    <property type="evidence" value="ECO:0007669"/>
    <property type="project" value="UniProtKB-SubCell"/>
</dbReference>
<evidence type="ECO:0000313" key="8">
    <source>
        <dbReference type="EMBL" id="EWY37355.1"/>
    </source>
</evidence>
<dbReference type="Pfam" id="PF25944">
    <property type="entry name" value="Beta-barrel_RND"/>
    <property type="match status" value="1"/>
</dbReference>
<evidence type="ECO:0000313" key="9">
    <source>
        <dbReference type="Proteomes" id="UP000019486"/>
    </source>
</evidence>
<feature type="domain" description="Multidrug resistance protein MdtA-like beta-barrel" evidence="6">
    <location>
        <begin position="213"/>
        <end position="304"/>
    </location>
</feature>
<name>W9GTX8_9PROT</name>
<dbReference type="GO" id="GO:0046677">
    <property type="term" value="P:response to antibiotic"/>
    <property type="evidence" value="ECO:0007669"/>
    <property type="project" value="TreeGrafter"/>
</dbReference>
<proteinExistence type="inferred from homology"/>
<evidence type="ECO:0000259" key="5">
    <source>
        <dbReference type="Pfam" id="PF25917"/>
    </source>
</evidence>
<dbReference type="PATRIC" id="fig|1385369.3.peg.5626"/>
<dbReference type="PANTHER" id="PTHR30158:SF3">
    <property type="entry name" value="MULTIDRUG EFFLUX PUMP SUBUNIT ACRA-RELATED"/>
    <property type="match status" value="1"/>
</dbReference>
<comment type="similarity">
    <text evidence="2">Belongs to the membrane fusion protein (MFP) (TC 8.A.1) family.</text>
</comment>
<organism evidence="8 9">
    <name type="scientific">Skermanella stibiiresistens SB22</name>
    <dbReference type="NCBI Taxonomy" id="1385369"/>
    <lineage>
        <taxon>Bacteria</taxon>
        <taxon>Pseudomonadati</taxon>
        <taxon>Pseudomonadota</taxon>
        <taxon>Alphaproteobacteria</taxon>
        <taxon>Rhodospirillales</taxon>
        <taxon>Azospirillaceae</taxon>
        <taxon>Skermanella</taxon>
    </lineage>
</organism>
<evidence type="ECO:0000259" key="7">
    <source>
        <dbReference type="Pfam" id="PF25967"/>
    </source>
</evidence>
<dbReference type="Gene3D" id="2.40.30.170">
    <property type="match status" value="1"/>
</dbReference>
<protein>
    <submittedName>
        <fullName evidence="8">Hemolysin D</fullName>
    </submittedName>
</protein>
<dbReference type="InterPro" id="IPR058627">
    <property type="entry name" value="MdtA-like_C"/>
</dbReference>
<evidence type="ECO:0000259" key="6">
    <source>
        <dbReference type="Pfam" id="PF25944"/>
    </source>
</evidence>